<feature type="transmembrane region" description="Helical" evidence="1">
    <location>
        <begin position="18"/>
        <end position="37"/>
    </location>
</feature>
<proteinExistence type="predicted"/>
<name>A0A8K0RYK5_9HYPO</name>
<keyword evidence="3" id="KW-1185">Reference proteome</keyword>
<feature type="transmembrane region" description="Helical" evidence="1">
    <location>
        <begin position="71"/>
        <end position="94"/>
    </location>
</feature>
<sequence>MSVPGAWPASPAKLTLEAWSQGCMIGALLIMIGITLANMRRGVLLHKLILIELLLAIPNGFFTFFDPPAWGWYLSSTAIFLIISWNLHNVIAWIKNKPFLSKRNNYIYIGTIILVQPYWVLEIYANFTYFNSSNNHLFSSTRPLEAVCRDPWWIFTAINLFWNIKYRYEFKPLEIIRISPRFGLLLLSMSLSIIFITIDLLSVTPVIPIGYINPFWKFAFIFKCFTDTIVLDDFKTALDKLSRYKMNQNYPLPFSRPCSAQMQNQDNQMARRSEGNFEGLCRLESLNVAVEHLERADDSIIRAPARAVRSSDAGLLGKMY</sequence>
<feature type="transmembrane region" description="Helical" evidence="1">
    <location>
        <begin position="106"/>
        <end position="127"/>
    </location>
</feature>
<accession>A0A8K0RYK5</accession>
<feature type="transmembrane region" description="Helical" evidence="1">
    <location>
        <begin position="44"/>
        <end position="65"/>
    </location>
</feature>
<dbReference type="OrthoDB" id="5420247at2759"/>
<evidence type="ECO:0000313" key="3">
    <source>
        <dbReference type="Proteomes" id="UP000813427"/>
    </source>
</evidence>
<gene>
    <name evidence="2" type="ORF">BKA59DRAFT_501596</name>
</gene>
<protein>
    <submittedName>
        <fullName evidence="2">Uncharacterized protein</fullName>
    </submittedName>
</protein>
<keyword evidence="1" id="KW-0812">Transmembrane</keyword>
<organism evidence="2 3">
    <name type="scientific">Fusarium tricinctum</name>
    <dbReference type="NCBI Taxonomy" id="61284"/>
    <lineage>
        <taxon>Eukaryota</taxon>
        <taxon>Fungi</taxon>
        <taxon>Dikarya</taxon>
        <taxon>Ascomycota</taxon>
        <taxon>Pezizomycotina</taxon>
        <taxon>Sordariomycetes</taxon>
        <taxon>Hypocreomycetidae</taxon>
        <taxon>Hypocreales</taxon>
        <taxon>Nectriaceae</taxon>
        <taxon>Fusarium</taxon>
        <taxon>Fusarium tricinctum species complex</taxon>
    </lineage>
</organism>
<reference evidence="2" key="1">
    <citation type="journal article" date="2021" name="Nat. Commun.">
        <title>Genetic determinants of endophytism in the Arabidopsis root mycobiome.</title>
        <authorList>
            <person name="Mesny F."/>
            <person name="Miyauchi S."/>
            <person name="Thiergart T."/>
            <person name="Pickel B."/>
            <person name="Atanasova L."/>
            <person name="Karlsson M."/>
            <person name="Huettel B."/>
            <person name="Barry K.W."/>
            <person name="Haridas S."/>
            <person name="Chen C."/>
            <person name="Bauer D."/>
            <person name="Andreopoulos W."/>
            <person name="Pangilinan J."/>
            <person name="LaButti K."/>
            <person name="Riley R."/>
            <person name="Lipzen A."/>
            <person name="Clum A."/>
            <person name="Drula E."/>
            <person name="Henrissat B."/>
            <person name="Kohler A."/>
            <person name="Grigoriev I.V."/>
            <person name="Martin F.M."/>
            <person name="Hacquard S."/>
        </authorList>
    </citation>
    <scope>NUCLEOTIDE SEQUENCE</scope>
    <source>
        <strain evidence="2">MPI-SDFR-AT-0068</strain>
    </source>
</reference>
<comment type="caution">
    <text evidence="2">The sequence shown here is derived from an EMBL/GenBank/DDBJ whole genome shotgun (WGS) entry which is preliminary data.</text>
</comment>
<dbReference type="Proteomes" id="UP000813427">
    <property type="component" value="Unassembled WGS sequence"/>
</dbReference>
<dbReference type="PANTHER" id="PTHR42029">
    <property type="entry name" value="AN04G07800"/>
    <property type="match status" value="1"/>
</dbReference>
<keyword evidence="1" id="KW-1133">Transmembrane helix</keyword>
<dbReference type="PANTHER" id="PTHR42029:SF3">
    <property type="entry name" value="AN04G07800"/>
    <property type="match status" value="1"/>
</dbReference>
<dbReference type="AlphaFoldDB" id="A0A8K0RYK5"/>
<evidence type="ECO:0000313" key="2">
    <source>
        <dbReference type="EMBL" id="KAH7246720.1"/>
    </source>
</evidence>
<dbReference type="EMBL" id="JAGPXF010000004">
    <property type="protein sequence ID" value="KAH7246720.1"/>
    <property type="molecule type" value="Genomic_DNA"/>
</dbReference>
<evidence type="ECO:0000256" key="1">
    <source>
        <dbReference type="SAM" id="Phobius"/>
    </source>
</evidence>
<keyword evidence="1" id="KW-0472">Membrane</keyword>